<dbReference type="GO" id="GO:0005739">
    <property type="term" value="C:mitochondrion"/>
    <property type="evidence" value="ECO:0007669"/>
    <property type="project" value="TreeGrafter"/>
</dbReference>
<dbReference type="InterPro" id="IPR018022">
    <property type="entry name" value="IPT"/>
</dbReference>
<dbReference type="InterPro" id="IPR036236">
    <property type="entry name" value="Znf_C2H2_sf"/>
</dbReference>
<keyword evidence="3 5" id="KW-0547">Nucleotide-binding</keyword>
<dbReference type="Gene3D" id="3.40.50.300">
    <property type="entry name" value="P-loop containing nucleotide triphosphate hydrolases"/>
    <property type="match status" value="1"/>
</dbReference>
<dbReference type="Gene3D" id="1.10.20.140">
    <property type="match status" value="1"/>
</dbReference>
<dbReference type="GO" id="GO:0052381">
    <property type="term" value="F:tRNA dimethylallyltransferase activity"/>
    <property type="evidence" value="ECO:0007669"/>
    <property type="project" value="InterPro"/>
</dbReference>
<protein>
    <submittedName>
        <fullName evidence="8">C2H2-type domain-containing protein</fullName>
    </submittedName>
</protein>
<dbReference type="SUPFAM" id="SSF52540">
    <property type="entry name" value="P-loop containing nucleoside triphosphate hydrolases"/>
    <property type="match status" value="1"/>
</dbReference>
<dbReference type="GO" id="GO:0006400">
    <property type="term" value="P:tRNA modification"/>
    <property type="evidence" value="ECO:0007669"/>
    <property type="project" value="TreeGrafter"/>
</dbReference>
<comment type="similarity">
    <text evidence="1 5">Belongs to the IPP transferase family.</text>
</comment>
<dbReference type="WBParaSite" id="jg22569">
    <property type="protein sequence ID" value="jg22569"/>
    <property type="gene ID" value="jg22569"/>
</dbReference>
<keyword evidence="7" id="KW-1185">Reference proteome</keyword>
<evidence type="ECO:0000256" key="5">
    <source>
        <dbReference type="RuleBase" id="RU003785"/>
    </source>
</evidence>
<dbReference type="PANTHER" id="PTHR11088">
    <property type="entry name" value="TRNA DIMETHYLALLYLTRANSFERASE"/>
    <property type="match status" value="1"/>
</dbReference>
<evidence type="ECO:0000256" key="4">
    <source>
        <dbReference type="ARBA" id="ARBA00022840"/>
    </source>
</evidence>
<dbReference type="AlphaFoldDB" id="A0A915DQH2"/>
<keyword evidence="4 5" id="KW-0067">ATP-binding</keyword>
<evidence type="ECO:0000313" key="7">
    <source>
        <dbReference type="Proteomes" id="UP000887574"/>
    </source>
</evidence>
<dbReference type="PROSITE" id="PS00028">
    <property type="entry name" value="ZINC_FINGER_C2H2_1"/>
    <property type="match status" value="1"/>
</dbReference>
<dbReference type="InterPro" id="IPR039657">
    <property type="entry name" value="Dimethylallyltransferase"/>
</dbReference>
<evidence type="ECO:0000256" key="1">
    <source>
        <dbReference type="ARBA" id="ARBA00005842"/>
    </source>
</evidence>
<name>A0A915DQH2_9BILA</name>
<dbReference type="InterPro" id="IPR027417">
    <property type="entry name" value="P-loop_NTPase"/>
</dbReference>
<dbReference type="HAMAP" id="MF_00185">
    <property type="entry name" value="IPP_trans"/>
    <property type="match status" value="1"/>
</dbReference>
<evidence type="ECO:0000259" key="6">
    <source>
        <dbReference type="PROSITE" id="PS00028"/>
    </source>
</evidence>
<dbReference type="SUPFAM" id="SSF57667">
    <property type="entry name" value="beta-beta-alpha zinc fingers"/>
    <property type="match status" value="1"/>
</dbReference>
<accession>A0A915DQH2</accession>
<dbReference type="InterPro" id="IPR013087">
    <property type="entry name" value="Znf_C2H2_type"/>
</dbReference>
<feature type="domain" description="C2H2-type" evidence="6">
    <location>
        <begin position="374"/>
        <end position="396"/>
    </location>
</feature>
<reference evidence="8" key="1">
    <citation type="submission" date="2022-11" db="UniProtKB">
        <authorList>
            <consortium name="WormBaseParasite"/>
        </authorList>
    </citation>
    <scope>IDENTIFICATION</scope>
</reference>
<dbReference type="GO" id="GO:0005524">
    <property type="term" value="F:ATP binding"/>
    <property type="evidence" value="ECO:0007669"/>
    <property type="project" value="UniProtKB-KW"/>
</dbReference>
<organism evidence="7 8">
    <name type="scientific">Ditylenchus dipsaci</name>
    <dbReference type="NCBI Taxonomy" id="166011"/>
    <lineage>
        <taxon>Eukaryota</taxon>
        <taxon>Metazoa</taxon>
        <taxon>Ecdysozoa</taxon>
        <taxon>Nematoda</taxon>
        <taxon>Chromadorea</taxon>
        <taxon>Rhabditida</taxon>
        <taxon>Tylenchina</taxon>
        <taxon>Tylenchomorpha</taxon>
        <taxon>Sphaerularioidea</taxon>
        <taxon>Anguinidae</taxon>
        <taxon>Anguininae</taxon>
        <taxon>Ditylenchus</taxon>
    </lineage>
</organism>
<dbReference type="NCBIfam" id="TIGR00174">
    <property type="entry name" value="miaA"/>
    <property type="match status" value="1"/>
</dbReference>
<evidence type="ECO:0000313" key="8">
    <source>
        <dbReference type="WBParaSite" id="jg22569"/>
    </source>
</evidence>
<dbReference type="Proteomes" id="UP000887574">
    <property type="component" value="Unplaced"/>
</dbReference>
<proteinExistence type="inferred from homology"/>
<keyword evidence="2 5" id="KW-0808">Transferase</keyword>
<evidence type="ECO:0000256" key="3">
    <source>
        <dbReference type="ARBA" id="ARBA00022741"/>
    </source>
</evidence>
<sequence>MSIRTNSIVVVSGCTGTGKSDLGIEIAKAFDGEVISADSMQIYKGLDIVTNKVTREEMCGVPHHMMSFLDPRRDNYNVHEFRTASLELIADMWRRNKLPVIVGGTIYYVESILYQNYLINTDKKLSEETREMLDAAGTDELYQILCQVDPESALQIHRNNKPRVRRALEIFYSTGKRKSQHLSDQKCKASDRNHLGGSLHFKKTLLINLDAETGVLDERLNKRVGKMAEKGLREELEDFYSQHKESLESFGIGQSIGLKEFMPYLKLDDHERMSGNGRNLFKEGCELLKYRILSRAQTREVPKFINLNTSSDFHDVTVPFALNCVSNFLSEQEVISAEDLSLPHAALMELPDREHLSRLVDSDYERKSNLIHICECCQKELHGQKAWERHIKGKLHRANQQRQKTMNQVSRHFPLYLLI</sequence>
<dbReference type="PANTHER" id="PTHR11088:SF89">
    <property type="entry name" value="TRNA DIMETHYLALLYLTRANSFERASE"/>
    <property type="match status" value="1"/>
</dbReference>
<dbReference type="Pfam" id="PF01715">
    <property type="entry name" value="IPPT"/>
    <property type="match status" value="1"/>
</dbReference>
<evidence type="ECO:0000256" key="2">
    <source>
        <dbReference type="ARBA" id="ARBA00022679"/>
    </source>
</evidence>